<dbReference type="PROSITE" id="PS51257">
    <property type="entry name" value="PROKAR_LIPOPROTEIN"/>
    <property type="match status" value="1"/>
</dbReference>
<name>A0ABN1FNU8_9BACI</name>
<feature type="chain" id="PRO_5045037646" evidence="2">
    <location>
        <begin position="23"/>
        <end position="136"/>
    </location>
</feature>
<dbReference type="RefSeq" id="WP_343810614.1">
    <property type="nucleotide sequence ID" value="NZ_BAAADS010000006.1"/>
</dbReference>
<organism evidence="3 4">
    <name type="scientific">Virgibacillus siamensis</name>
    <dbReference type="NCBI Taxonomy" id="480071"/>
    <lineage>
        <taxon>Bacteria</taxon>
        <taxon>Bacillati</taxon>
        <taxon>Bacillota</taxon>
        <taxon>Bacilli</taxon>
        <taxon>Bacillales</taxon>
        <taxon>Bacillaceae</taxon>
        <taxon>Virgibacillus</taxon>
    </lineage>
</organism>
<dbReference type="InterPro" id="IPR045956">
    <property type="entry name" value="DUF6376"/>
</dbReference>
<dbReference type="Pfam" id="PF19903">
    <property type="entry name" value="DUF6376"/>
    <property type="match status" value="1"/>
</dbReference>
<sequence>MKKLLSIMVMVSIIALSGCSLLEEANKSINYATEATEYINELSTFAEKASNIEGENLKSELESLETTIKDFKETEPPSIAKDIHKELENKSQTLLDAINNVQKNGEVTIEKLKQSNVYQTIENITELKQQIEQLGS</sequence>
<gene>
    <name evidence="3" type="ORF">GCM10009001_08560</name>
</gene>
<evidence type="ECO:0000256" key="1">
    <source>
        <dbReference type="SAM" id="Coils"/>
    </source>
</evidence>
<proteinExistence type="predicted"/>
<feature type="signal peptide" evidence="2">
    <location>
        <begin position="1"/>
        <end position="22"/>
    </location>
</feature>
<dbReference type="Proteomes" id="UP001500866">
    <property type="component" value="Unassembled WGS sequence"/>
</dbReference>
<evidence type="ECO:0000256" key="2">
    <source>
        <dbReference type="SAM" id="SignalP"/>
    </source>
</evidence>
<evidence type="ECO:0000313" key="4">
    <source>
        <dbReference type="Proteomes" id="UP001500866"/>
    </source>
</evidence>
<comment type="caution">
    <text evidence="3">The sequence shown here is derived from an EMBL/GenBank/DDBJ whole genome shotgun (WGS) entry which is preliminary data.</text>
</comment>
<accession>A0ABN1FNU8</accession>
<dbReference type="EMBL" id="BAAADS010000006">
    <property type="protein sequence ID" value="GAA0594727.1"/>
    <property type="molecule type" value="Genomic_DNA"/>
</dbReference>
<keyword evidence="1" id="KW-0175">Coiled coil</keyword>
<keyword evidence="4" id="KW-1185">Reference proteome</keyword>
<evidence type="ECO:0000313" key="3">
    <source>
        <dbReference type="EMBL" id="GAA0594727.1"/>
    </source>
</evidence>
<keyword evidence="2" id="KW-0732">Signal</keyword>
<protein>
    <submittedName>
        <fullName evidence="3">DUF6376 family protein</fullName>
    </submittedName>
</protein>
<feature type="coiled-coil region" evidence="1">
    <location>
        <begin position="54"/>
        <end position="104"/>
    </location>
</feature>
<reference evidence="3 4" key="1">
    <citation type="journal article" date="2019" name="Int. J. Syst. Evol. Microbiol.">
        <title>The Global Catalogue of Microorganisms (GCM) 10K type strain sequencing project: providing services to taxonomists for standard genome sequencing and annotation.</title>
        <authorList>
            <consortium name="The Broad Institute Genomics Platform"/>
            <consortium name="The Broad Institute Genome Sequencing Center for Infectious Disease"/>
            <person name="Wu L."/>
            <person name="Ma J."/>
        </authorList>
    </citation>
    <scope>NUCLEOTIDE SEQUENCE [LARGE SCALE GENOMIC DNA]</scope>
    <source>
        <strain evidence="3 4">JCM 15395</strain>
    </source>
</reference>